<dbReference type="AlphaFoldDB" id="A0A6J5DFH9"/>
<proteinExistence type="predicted"/>
<name>A0A6J5DFH9_9BURK</name>
<reference evidence="1 2" key="1">
    <citation type="submission" date="2020-04" db="EMBL/GenBank/DDBJ databases">
        <authorList>
            <person name="De Canck E."/>
        </authorList>
    </citation>
    <scope>NUCLEOTIDE SEQUENCE [LARGE SCALE GENOMIC DNA]</scope>
    <source>
        <strain evidence="1 2">LMG 29739</strain>
    </source>
</reference>
<dbReference type="SUPFAM" id="SSF52980">
    <property type="entry name" value="Restriction endonuclease-like"/>
    <property type="match status" value="1"/>
</dbReference>
<protein>
    <recommendedName>
        <fullName evidence="3">Restriction endonuclease type IV Mrr domain-containing protein</fullName>
    </recommendedName>
</protein>
<keyword evidence="2" id="KW-1185">Reference proteome</keyword>
<evidence type="ECO:0008006" key="3">
    <source>
        <dbReference type="Google" id="ProtNLM"/>
    </source>
</evidence>
<organism evidence="1 2">
    <name type="scientific">Paraburkholderia solisilvae</name>
    <dbReference type="NCBI Taxonomy" id="624376"/>
    <lineage>
        <taxon>Bacteria</taxon>
        <taxon>Pseudomonadati</taxon>
        <taxon>Pseudomonadota</taxon>
        <taxon>Betaproteobacteria</taxon>
        <taxon>Burkholderiales</taxon>
        <taxon>Burkholderiaceae</taxon>
        <taxon>Paraburkholderia</taxon>
    </lineage>
</organism>
<accession>A0A6J5DFH9</accession>
<dbReference type="InterPro" id="IPR011335">
    <property type="entry name" value="Restrct_endonuc-II-like"/>
</dbReference>
<sequence length="309" mass="33641">MASDGKSLEALVAFVEETLLPEGFEVKTNSRVFNDEGVQIAEFDVEVRGKVGSTAITWLIECRDRPTSGPASAAWIEQLLGRRMRFGFNKVTAVSTTGFAVGAVEFAIAQGIEIREVKALEPEHFKDWLVIDHVTQVGRTANLLHAALLIDDSEPEERQQELLRFLSGVSGNDPFLKSSKTGEVVTPATAFAGAVNGVDGIFDSLSPGTPKRLGLHATYLPDDHYIVECASGPMRISAIVFNGELSVTETKVPLLNTTEYRQANTKDVISQVASFAPQAIHGMKFATEFHKMADTGETHIILRRLPDDA</sequence>
<gene>
    <name evidence="1" type="ORF">LMG29739_01644</name>
</gene>
<dbReference type="Proteomes" id="UP000494329">
    <property type="component" value="Unassembled WGS sequence"/>
</dbReference>
<evidence type="ECO:0000313" key="1">
    <source>
        <dbReference type="EMBL" id="CAB3753019.1"/>
    </source>
</evidence>
<dbReference type="EMBL" id="CADIKF010000009">
    <property type="protein sequence ID" value="CAB3753019.1"/>
    <property type="molecule type" value="Genomic_DNA"/>
</dbReference>
<dbReference type="RefSeq" id="WP_175110379.1">
    <property type="nucleotide sequence ID" value="NZ_CADIKF010000009.1"/>
</dbReference>
<evidence type="ECO:0000313" key="2">
    <source>
        <dbReference type="Proteomes" id="UP000494329"/>
    </source>
</evidence>